<evidence type="ECO:0000256" key="4">
    <source>
        <dbReference type="ARBA" id="ARBA00022989"/>
    </source>
</evidence>
<evidence type="ECO:0008006" key="10">
    <source>
        <dbReference type="Google" id="ProtNLM"/>
    </source>
</evidence>
<feature type="transmembrane region" description="Helical" evidence="7">
    <location>
        <begin position="170"/>
        <end position="187"/>
    </location>
</feature>
<dbReference type="AlphaFoldDB" id="A0A7R9BU84"/>
<feature type="transmembrane region" description="Helical" evidence="7">
    <location>
        <begin position="511"/>
        <end position="535"/>
    </location>
</feature>
<feature type="transmembrane region" description="Helical" evidence="7">
    <location>
        <begin position="300"/>
        <end position="319"/>
    </location>
</feature>
<name>A0A7R9BU84_9CRUS</name>
<dbReference type="InterPro" id="IPR001807">
    <property type="entry name" value="ClC"/>
</dbReference>
<keyword evidence="3" id="KW-0677">Repeat</keyword>
<accession>A0A7R9BU84</accession>
<evidence type="ECO:0000256" key="6">
    <source>
        <dbReference type="ARBA" id="ARBA00023136"/>
    </source>
</evidence>
<evidence type="ECO:0000256" key="1">
    <source>
        <dbReference type="ARBA" id="ARBA00004141"/>
    </source>
</evidence>
<keyword evidence="9" id="KW-1185">Reference proteome</keyword>
<dbReference type="Proteomes" id="UP000678499">
    <property type="component" value="Unassembled WGS sequence"/>
</dbReference>
<keyword evidence="4 7" id="KW-1133">Transmembrane helix</keyword>
<feature type="transmembrane region" description="Helical" evidence="7">
    <location>
        <begin position="234"/>
        <end position="259"/>
    </location>
</feature>
<feature type="non-terminal residue" evidence="8">
    <location>
        <position position="1"/>
    </location>
</feature>
<dbReference type="SUPFAM" id="SSF81340">
    <property type="entry name" value="Clc chloride channel"/>
    <property type="match status" value="1"/>
</dbReference>
<evidence type="ECO:0000256" key="2">
    <source>
        <dbReference type="ARBA" id="ARBA00022692"/>
    </source>
</evidence>
<dbReference type="PANTHER" id="PTHR11689">
    <property type="entry name" value="CHLORIDE CHANNEL PROTEIN CLC FAMILY MEMBER"/>
    <property type="match status" value="1"/>
</dbReference>
<keyword evidence="2 7" id="KW-0812">Transmembrane</keyword>
<dbReference type="EMBL" id="CAJPEX010002326">
    <property type="protein sequence ID" value="CAG0920839.1"/>
    <property type="molecule type" value="Genomic_DNA"/>
</dbReference>
<evidence type="ECO:0000256" key="3">
    <source>
        <dbReference type="ARBA" id="ARBA00022737"/>
    </source>
</evidence>
<organism evidence="8">
    <name type="scientific">Notodromas monacha</name>
    <dbReference type="NCBI Taxonomy" id="399045"/>
    <lineage>
        <taxon>Eukaryota</taxon>
        <taxon>Metazoa</taxon>
        <taxon>Ecdysozoa</taxon>
        <taxon>Arthropoda</taxon>
        <taxon>Crustacea</taxon>
        <taxon>Oligostraca</taxon>
        <taxon>Ostracoda</taxon>
        <taxon>Podocopa</taxon>
        <taxon>Podocopida</taxon>
        <taxon>Cypridocopina</taxon>
        <taxon>Cypridoidea</taxon>
        <taxon>Cyprididae</taxon>
        <taxon>Notodromas</taxon>
    </lineage>
</organism>
<reference evidence="8" key="1">
    <citation type="submission" date="2020-11" db="EMBL/GenBank/DDBJ databases">
        <authorList>
            <person name="Tran Van P."/>
        </authorList>
    </citation>
    <scope>NUCLEOTIDE SEQUENCE</scope>
</reference>
<dbReference type="InterPro" id="IPR051280">
    <property type="entry name" value="Cl-channel/antiporter"/>
</dbReference>
<dbReference type="InterPro" id="IPR014743">
    <property type="entry name" value="Cl-channel_core"/>
</dbReference>
<feature type="transmembrane region" description="Helical" evidence="7">
    <location>
        <begin position="193"/>
        <end position="213"/>
    </location>
</feature>
<keyword evidence="5" id="KW-0129">CBS domain</keyword>
<dbReference type="PANTHER" id="PTHR11689:SF136">
    <property type="entry name" value="H(+)_CL(-) EXCHANGE TRANSPORTER 7"/>
    <property type="match status" value="1"/>
</dbReference>
<feature type="transmembrane region" description="Helical" evidence="7">
    <location>
        <begin position="460"/>
        <end position="490"/>
    </location>
</feature>
<evidence type="ECO:0000256" key="7">
    <source>
        <dbReference type="SAM" id="Phobius"/>
    </source>
</evidence>
<feature type="transmembrane region" description="Helical" evidence="7">
    <location>
        <begin position="265"/>
        <end position="288"/>
    </location>
</feature>
<dbReference type="GO" id="GO:0016020">
    <property type="term" value="C:membrane"/>
    <property type="evidence" value="ECO:0007669"/>
    <property type="project" value="UniProtKB-SubCell"/>
</dbReference>
<dbReference type="GO" id="GO:0015108">
    <property type="term" value="F:chloride transmembrane transporter activity"/>
    <property type="evidence" value="ECO:0007669"/>
    <property type="project" value="InterPro"/>
</dbReference>
<evidence type="ECO:0000313" key="9">
    <source>
        <dbReference type="Proteomes" id="UP000678499"/>
    </source>
</evidence>
<evidence type="ECO:0000256" key="5">
    <source>
        <dbReference type="ARBA" id="ARBA00023122"/>
    </source>
</evidence>
<keyword evidence="6 7" id="KW-0472">Membrane</keyword>
<dbReference type="OrthoDB" id="428525at2759"/>
<proteinExistence type="predicted"/>
<comment type="subcellular location">
    <subcellularLocation>
        <location evidence="1">Membrane</location>
        <topology evidence="1">Multi-pass membrane protein</topology>
    </subcellularLocation>
</comment>
<protein>
    <recommendedName>
        <fullName evidence="10">Chloride channel protein</fullName>
    </recommendedName>
</protein>
<sequence length="548" mass="60562">MSDSESQGVGESEERMKKESLMNASEWLQGYFTLKEKRTLEDKDIPIYLDSIGWLASQRLGEYAKRHAKHEFVDSRYEGLHTDFPEYEPHLSQLAKESYSGILRRQLMIWIVVVLTALVIACVAALLDIGTGFLQHTKFSTPKAAGSGFAQVKSYMNGLRVPFNQHFKVFVVRVVGLAFGIAAGLAIGQEGPMIHVGASIGAGVGYGRHSFLYEKLKVQMPGTRLLRYDKDRRFFTSMGAAAGLACAFGSPLGGLLFMMEEGANFWKFSLTFKAFSCCVLTVLFYNVIMTRYEMSDSKSLHVIGILNLGTFPGIHFSFVDILVCIVLGALGGVIGATYIFLNGKLANFRKKYVSNKYIKMVEVVLVAVSIASIALTCLIFSNECMDLSSLHGSPLVRSREVWESGSRVPSLVDPVYLNCPPGTFNVMGNVWLRPGPYLLRGLFHDPPGTYPVRVIGPFSLIWICLSCWCLGLAVPAGLFVPNLVAGASFGRLLGEIIYPHFKDDWCRPEKMAFWGSVAVLNGIVRYYLALTAVFVESTDTLILGFPIM</sequence>
<feature type="transmembrane region" description="Helical" evidence="7">
    <location>
        <begin position="361"/>
        <end position="381"/>
    </location>
</feature>
<dbReference type="Pfam" id="PF00654">
    <property type="entry name" value="Voltage_CLC"/>
    <property type="match status" value="1"/>
</dbReference>
<evidence type="ECO:0000313" key="8">
    <source>
        <dbReference type="EMBL" id="CAD7280687.1"/>
    </source>
</evidence>
<feature type="transmembrane region" description="Helical" evidence="7">
    <location>
        <begin position="107"/>
        <end position="129"/>
    </location>
</feature>
<dbReference type="EMBL" id="OA884363">
    <property type="protein sequence ID" value="CAD7280687.1"/>
    <property type="molecule type" value="Genomic_DNA"/>
</dbReference>
<feature type="transmembrane region" description="Helical" evidence="7">
    <location>
        <begin position="325"/>
        <end position="341"/>
    </location>
</feature>
<dbReference type="Gene3D" id="1.10.3080.10">
    <property type="entry name" value="Clc chloride channel"/>
    <property type="match status" value="1"/>
</dbReference>
<dbReference type="PRINTS" id="PR00762">
    <property type="entry name" value="CLCHANNEL"/>
</dbReference>
<gene>
    <name evidence="8" type="ORF">NMOB1V02_LOCUS8345</name>
</gene>